<proteinExistence type="inferred from homology"/>
<dbReference type="InterPro" id="IPR014940">
    <property type="entry name" value="BAAT_C"/>
</dbReference>
<dbReference type="PANTHER" id="PTHR10824:SF4">
    <property type="entry name" value="ACYL-COENZYME A THIOESTERASE 1-LIKE"/>
    <property type="match status" value="1"/>
</dbReference>
<comment type="similarity">
    <text evidence="1">Belongs to the glycosyl hydrolase 79 family.</text>
</comment>
<evidence type="ECO:0000259" key="2">
    <source>
        <dbReference type="Pfam" id="PF04775"/>
    </source>
</evidence>
<dbReference type="Pfam" id="PF08840">
    <property type="entry name" value="BAAT_C"/>
    <property type="match status" value="1"/>
</dbReference>
<dbReference type="GO" id="GO:0016020">
    <property type="term" value="C:membrane"/>
    <property type="evidence" value="ECO:0007669"/>
    <property type="project" value="InterPro"/>
</dbReference>
<organism evidence="4 5">
    <name type="scientific">Elysia crispata</name>
    <name type="common">lettuce slug</name>
    <dbReference type="NCBI Taxonomy" id="231223"/>
    <lineage>
        <taxon>Eukaryota</taxon>
        <taxon>Metazoa</taxon>
        <taxon>Spiralia</taxon>
        <taxon>Lophotrochozoa</taxon>
        <taxon>Mollusca</taxon>
        <taxon>Gastropoda</taxon>
        <taxon>Heterobranchia</taxon>
        <taxon>Euthyneura</taxon>
        <taxon>Panpulmonata</taxon>
        <taxon>Sacoglossa</taxon>
        <taxon>Placobranchoidea</taxon>
        <taxon>Plakobranchidae</taxon>
        <taxon>Elysia</taxon>
    </lineage>
</organism>
<dbReference type="EMBL" id="JAWDGP010000540">
    <property type="protein sequence ID" value="KAK3799747.1"/>
    <property type="molecule type" value="Genomic_DNA"/>
</dbReference>
<dbReference type="Proteomes" id="UP001283361">
    <property type="component" value="Unassembled WGS sequence"/>
</dbReference>
<evidence type="ECO:0000259" key="3">
    <source>
        <dbReference type="Pfam" id="PF08840"/>
    </source>
</evidence>
<feature type="domain" description="BAAT/Acyl-CoA thioester hydrolase C-terminal" evidence="3">
    <location>
        <begin position="722"/>
        <end position="924"/>
    </location>
</feature>
<sequence length="926" mass="104288">MVLVIDVSTSLHITLPHYISLNIDSNQIRYKLKGFDFSSKKLRTMAAALSPTNIRFGGTYADFLHFDPDGVDDSSQPDMTLEKIEEQYVMDSGYFAEDVDRKSFKNVTLPGTRWDNMTRFCDDVGWDIMWDFNLFFWKDGLWDPTDANKFLKYSAARGVRMPAFQLGNEPNSFQHNFNFSIEPPVLVKDFQILKDLIAEYPQYDASGIYGPECTNLDRHGSSRQYLIKFLAAGGCDVVTEVSLHHYYLDGRIATVTDFMDPKVMDTLKLQLDYAYNITWGNCKLRKPIRLTETSTAYGGGADGLSNGYVAGFLWLDKLGLSAKYGVTHVFRQTFFGGKYALVDMKLNPNPDFFLTVLYKRLVEGPVFHVITTDVSPQLRLYAHCARKSFYNYPDGALVVYYAYMGTEAVSLSLDQYQNSGMDLFALTPGDSSGMKSKKVKLNDVLLEMKGYELPIMKPKFHVGDVPLSQQSFGFIVIPEAQLFHRTRREPTFRLVSVCLGDARTKACYHHESRPKIWLSSDQVMIDEKVQIKTYGLLPGQKVTLFASMTESNKHYGSCGHYVANDKGVVDTFKDASSGGTFTGAESMGLFWSMKSKPGRANRRLFKSDVMSPYKVSIKVLRGFFNFEDLPWQENEQYCLTSHQLLRSYSKPGIKRVSIEEDGLYGTLFLPPGDGPFRAVIDMFGFTNECIEFRSALLASHGIASFVVSYIGYKDLPKSDQDIDFNYFLKAFDFLASHPNVDENALGGIATCAGASFLLLIAFKRPLMKCCVTVNGVLFPFGTTQEVEGEVIATAQLDLKDACVINNKLSMRTIFKPGYEKLICPAWRHGAKMLFIHGLGDECAEPQSLELLRPLIPGLYSSSITMLTYAGAGHLLEPPFSPHVLFNFNPLFKKNLLWGGEPELHAQAQEDSWPKILDFLHKNLKTV</sequence>
<dbReference type="Gene3D" id="3.20.20.80">
    <property type="entry name" value="Glycosidases"/>
    <property type="match status" value="1"/>
</dbReference>
<accession>A0AAE1B544</accession>
<dbReference type="GO" id="GO:0047617">
    <property type="term" value="F:fatty acyl-CoA hydrolase activity"/>
    <property type="evidence" value="ECO:0007669"/>
    <property type="project" value="TreeGrafter"/>
</dbReference>
<dbReference type="AlphaFoldDB" id="A0AAE1B544"/>
<dbReference type="GO" id="GO:0006631">
    <property type="term" value="P:fatty acid metabolic process"/>
    <property type="evidence" value="ECO:0007669"/>
    <property type="project" value="TreeGrafter"/>
</dbReference>
<dbReference type="InterPro" id="IPR029058">
    <property type="entry name" value="AB_hydrolase_fold"/>
</dbReference>
<dbReference type="Gene3D" id="2.60.40.2240">
    <property type="entry name" value="Acyl-CoA thioester hydrolase/BAAT N-terminal domain"/>
    <property type="match status" value="1"/>
</dbReference>
<evidence type="ECO:0000313" key="5">
    <source>
        <dbReference type="Proteomes" id="UP001283361"/>
    </source>
</evidence>
<dbReference type="PANTHER" id="PTHR10824">
    <property type="entry name" value="ACYL-COENZYME A THIOESTERASE-RELATED"/>
    <property type="match status" value="1"/>
</dbReference>
<evidence type="ECO:0000313" key="4">
    <source>
        <dbReference type="EMBL" id="KAK3799747.1"/>
    </source>
</evidence>
<dbReference type="InterPro" id="IPR006862">
    <property type="entry name" value="Thio_Ohase/aa_AcTrfase"/>
</dbReference>
<dbReference type="Pfam" id="PF04775">
    <property type="entry name" value="Bile_Hydr_Trans"/>
    <property type="match status" value="1"/>
</dbReference>
<feature type="domain" description="Acyl-CoA thioester hydrolase/bile acid-CoA amino acid N-acetyltransferase" evidence="2">
    <location>
        <begin position="526"/>
        <end position="660"/>
    </location>
</feature>
<evidence type="ECO:0000256" key="1">
    <source>
        <dbReference type="ARBA" id="ARBA00009800"/>
    </source>
</evidence>
<reference evidence="4" key="1">
    <citation type="journal article" date="2023" name="G3 (Bethesda)">
        <title>A reference genome for the long-term kleptoplast-retaining sea slug Elysia crispata morphotype clarki.</title>
        <authorList>
            <person name="Eastman K.E."/>
            <person name="Pendleton A.L."/>
            <person name="Shaikh M.A."/>
            <person name="Suttiyut T."/>
            <person name="Ogas R."/>
            <person name="Tomko P."/>
            <person name="Gavelis G."/>
            <person name="Widhalm J.R."/>
            <person name="Wisecaver J.H."/>
        </authorList>
    </citation>
    <scope>NUCLEOTIDE SEQUENCE</scope>
    <source>
        <strain evidence="4">ECLA1</strain>
    </source>
</reference>
<dbReference type="GO" id="GO:0006637">
    <property type="term" value="P:acyl-CoA metabolic process"/>
    <property type="evidence" value="ECO:0007669"/>
    <property type="project" value="TreeGrafter"/>
</dbReference>
<dbReference type="Pfam" id="PF03662">
    <property type="entry name" value="Glyco_hydro_79n"/>
    <property type="match status" value="1"/>
</dbReference>
<keyword evidence="5" id="KW-1185">Reference proteome</keyword>
<dbReference type="InterPro" id="IPR042490">
    <property type="entry name" value="Thio_Ohase/BAAT_N"/>
</dbReference>
<dbReference type="Gene3D" id="3.40.50.1820">
    <property type="entry name" value="alpha/beta hydrolase"/>
    <property type="match status" value="1"/>
</dbReference>
<protein>
    <submittedName>
        <fullName evidence="4">Uncharacterized protein</fullName>
    </submittedName>
</protein>
<dbReference type="SUPFAM" id="SSF51445">
    <property type="entry name" value="(Trans)glycosidases"/>
    <property type="match status" value="1"/>
</dbReference>
<dbReference type="InterPro" id="IPR017853">
    <property type="entry name" value="GH"/>
</dbReference>
<gene>
    <name evidence="4" type="ORF">RRG08_025362</name>
</gene>
<name>A0AAE1B544_9GAST</name>
<comment type="caution">
    <text evidence="4">The sequence shown here is derived from an EMBL/GenBank/DDBJ whole genome shotgun (WGS) entry which is preliminary data.</text>
</comment>
<dbReference type="InterPro" id="IPR005199">
    <property type="entry name" value="Glyco_hydro_79"/>
</dbReference>
<dbReference type="GO" id="GO:0016798">
    <property type="term" value="F:hydrolase activity, acting on glycosyl bonds"/>
    <property type="evidence" value="ECO:0007669"/>
    <property type="project" value="InterPro"/>
</dbReference>
<dbReference type="SUPFAM" id="SSF53474">
    <property type="entry name" value="alpha/beta-Hydrolases"/>
    <property type="match status" value="1"/>
</dbReference>